<dbReference type="InterPro" id="IPR034085">
    <property type="entry name" value="TOG"/>
</dbReference>
<dbReference type="AlphaFoldDB" id="A0A1Y2F0H4"/>
<dbReference type="Gene3D" id="1.25.10.10">
    <property type="entry name" value="Leucine-rich Repeat Variant"/>
    <property type="match status" value="2"/>
</dbReference>
<keyword evidence="3" id="KW-0206">Cytoskeleton</keyword>
<dbReference type="SUPFAM" id="SSF48371">
    <property type="entry name" value="ARM repeat"/>
    <property type="match status" value="1"/>
</dbReference>
<dbReference type="GO" id="GO:0051010">
    <property type="term" value="F:microtubule plus-end binding"/>
    <property type="evidence" value="ECO:0007669"/>
    <property type="project" value="InterPro"/>
</dbReference>
<feature type="domain" description="TOG" evidence="6">
    <location>
        <begin position="272"/>
        <end position="505"/>
    </location>
</feature>
<dbReference type="InterPro" id="IPR048491">
    <property type="entry name" value="XMAP215_CLASP_TOG"/>
</dbReference>
<dbReference type="InterPro" id="IPR011989">
    <property type="entry name" value="ARM-like"/>
</dbReference>
<dbReference type="GO" id="GO:0044732">
    <property type="term" value="C:mitotic spindle pole body"/>
    <property type="evidence" value="ECO:0007669"/>
    <property type="project" value="UniProtKB-ARBA"/>
</dbReference>
<comment type="subcellular location">
    <subcellularLocation>
        <location evidence="1">Cytoplasm</location>
        <location evidence="1">Cytoskeleton</location>
        <location evidence="1">Microtubule organizing center</location>
        <location evidence="1">Spindle pole body</location>
    </subcellularLocation>
</comment>
<feature type="domain" description="TOG" evidence="6">
    <location>
        <begin position="1"/>
        <end position="234"/>
    </location>
</feature>
<evidence type="ECO:0000313" key="7">
    <source>
        <dbReference type="EMBL" id="ORY77349.1"/>
    </source>
</evidence>
<gene>
    <name evidence="7" type="ORF">BCR37DRAFT_361297</name>
</gene>
<dbReference type="GO" id="GO:0046785">
    <property type="term" value="P:microtubule polymerization"/>
    <property type="evidence" value="ECO:0007669"/>
    <property type="project" value="InterPro"/>
</dbReference>
<dbReference type="GeneID" id="63784828"/>
<evidence type="ECO:0000256" key="3">
    <source>
        <dbReference type="ARBA" id="ARBA00023212"/>
    </source>
</evidence>
<feature type="non-terminal residue" evidence="7">
    <location>
        <position position="628"/>
    </location>
</feature>
<dbReference type="OMA" id="HNFGCKI"/>
<dbReference type="GO" id="GO:0061863">
    <property type="term" value="F:microtubule plus end polymerase"/>
    <property type="evidence" value="ECO:0007669"/>
    <property type="project" value="InterPro"/>
</dbReference>
<keyword evidence="8" id="KW-1185">Reference proteome</keyword>
<dbReference type="GO" id="GO:0051315">
    <property type="term" value="P:attachment of mitotic spindle microtubules to kinetochore"/>
    <property type="evidence" value="ECO:0007669"/>
    <property type="project" value="UniProtKB-ARBA"/>
</dbReference>
<feature type="coiled-coil region" evidence="4">
    <location>
        <begin position="558"/>
        <end position="585"/>
    </location>
</feature>
<keyword evidence="2" id="KW-0963">Cytoplasm</keyword>
<dbReference type="Proteomes" id="UP000193685">
    <property type="component" value="Unassembled WGS sequence"/>
</dbReference>
<dbReference type="GO" id="GO:0030951">
    <property type="term" value="P:establishment or maintenance of microtubule cytoskeleton polarity"/>
    <property type="evidence" value="ECO:0007669"/>
    <property type="project" value="InterPro"/>
</dbReference>
<protein>
    <submittedName>
        <fullName evidence="7">Armadillo-type protein</fullName>
    </submittedName>
</protein>
<organism evidence="7 8">
    <name type="scientific">Protomyces lactucae-debilis</name>
    <dbReference type="NCBI Taxonomy" id="2754530"/>
    <lineage>
        <taxon>Eukaryota</taxon>
        <taxon>Fungi</taxon>
        <taxon>Dikarya</taxon>
        <taxon>Ascomycota</taxon>
        <taxon>Taphrinomycotina</taxon>
        <taxon>Taphrinomycetes</taxon>
        <taxon>Taphrinales</taxon>
        <taxon>Protomycetaceae</taxon>
        <taxon>Protomyces</taxon>
    </lineage>
</organism>
<dbReference type="FunFam" id="1.25.10.10:FF:000063">
    <property type="entry name" value="Putative cytoskeleton-associated protein 5"/>
    <property type="match status" value="1"/>
</dbReference>
<comment type="caution">
    <text evidence="7">The sequence shown here is derived from an EMBL/GenBank/DDBJ whole genome shotgun (WGS) entry which is preliminary data.</text>
</comment>
<dbReference type="OrthoDB" id="205662at2759"/>
<evidence type="ECO:0000313" key="8">
    <source>
        <dbReference type="Proteomes" id="UP000193685"/>
    </source>
</evidence>
<accession>A0A1Y2F0H4</accession>
<evidence type="ECO:0000256" key="1">
    <source>
        <dbReference type="ARBA" id="ARBA00004317"/>
    </source>
</evidence>
<dbReference type="GO" id="GO:0099070">
    <property type="term" value="C:static microtubule bundle"/>
    <property type="evidence" value="ECO:0007669"/>
    <property type="project" value="UniProtKB-ARBA"/>
</dbReference>
<evidence type="ECO:0000259" key="6">
    <source>
        <dbReference type="SMART" id="SM01349"/>
    </source>
</evidence>
<evidence type="ECO:0000256" key="5">
    <source>
        <dbReference type="SAM" id="MobiDB-lite"/>
    </source>
</evidence>
<dbReference type="GO" id="GO:1990498">
    <property type="term" value="C:mitotic spindle microtubule"/>
    <property type="evidence" value="ECO:0007669"/>
    <property type="project" value="UniProtKB-ARBA"/>
</dbReference>
<evidence type="ECO:0000256" key="2">
    <source>
        <dbReference type="ARBA" id="ARBA00022490"/>
    </source>
</evidence>
<reference evidence="7 8" key="1">
    <citation type="submission" date="2016-07" db="EMBL/GenBank/DDBJ databases">
        <title>Pervasive Adenine N6-methylation of Active Genes in Fungi.</title>
        <authorList>
            <consortium name="DOE Joint Genome Institute"/>
            <person name="Mondo S.J."/>
            <person name="Dannebaum R.O."/>
            <person name="Kuo R.C."/>
            <person name="Labutti K."/>
            <person name="Haridas S."/>
            <person name="Kuo A."/>
            <person name="Salamov A."/>
            <person name="Ahrendt S.R."/>
            <person name="Lipzen A."/>
            <person name="Sullivan W."/>
            <person name="Andreopoulos W.B."/>
            <person name="Clum A."/>
            <person name="Lindquist E."/>
            <person name="Daum C."/>
            <person name="Ramamoorthy G.K."/>
            <person name="Gryganskyi A."/>
            <person name="Culley D."/>
            <person name="Magnuson J.K."/>
            <person name="James T.Y."/>
            <person name="O'Malley M.A."/>
            <person name="Stajich J.E."/>
            <person name="Spatafora J.W."/>
            <person name="Visel A."/>
            <person name="Grigoriev I.V."/>
        </authorList>
    </citation>
    <scope>NUCLEOTIDE SEQUENCE [LARGE SCALE GENOMIC DNA]</scope>
    <source>
        <strain evidence="7 8">12-1054</strain>
    </source>
</reference>
<dbReference type="PANTHER" id="PTHR12609">
    <property type="entry name" value="MICROTUBULE ASSOCIATED PROTEIN XMAP215"/>
    <property type="match status" value="1"/>
</dbReference>
<dbReference type="GO" id="GO:0000022">
    <property type="term" value="P:mitotic spindle elongation"/>
    <property type="evidence" value="ECO:0007669"/>
    <property type="project" value="UniProtKB-ARBA"/>
</dbReference>
<dbReference type="InterPro" id="IPR045110">
    <property type="entry name" value="XMAP215"/>
</dbReference>
<dbReference type="SMART" id="SM01349">
    <property type="entry name" value="TOG"/>
    <property type="match status" value="2"/>
</dbReference>
<dbReference type="EMBL" id="MCFI01000020">
    <property type="protein sequence ID" value="ORY77349.1"/>
    <property type="molecule type" value="Genomic_DNA"/>
</dbReference>
<dbReference type="GO" id="GO:0005881">
    <property type="term" value="C:cytoplasmic microtubule"/>
    <property type="evidence" value="ECO:0007669"/>
    <property type="project" value="UniProtKB-ARBA"/>
</dbReference>
<keyword evidence="4" id="KW-0175">Coiled coil</keyword>
<name>A0A1Y2F0H4_PROLT</name>
<dbReference type="Pfam" id="PF21041">
    <property type="entry name" value="XMAP215_CLASP_TOG"/>
    <property type="match status" value="1"/>
</dbReference>
<dbReference type="GO" id="GO:1990571">
    <property type="term" value="P:meiotic centromere clustering"/>
    <property type="evidence" value="ECO:0007669"/>
    <property type="project" value="UniProtKB-ARBA"/>
</dbReference>
<dbReference type="STRING" id="56484.A0A1Y2F0H4"/>
<proteinExistence type="predicted"/>
<evidence type="ECO:0000256" key="4">
    <source>
        <dbReference type="SAM" id="Coils"/>
    </source>
</evidence>
<feature type="region of interest" description="Disordered" evidence="5">
    <location>
        <begin position="507"/>
        <end position="527"/>
    </location>
</feature>
<dbReference type="InterPro" id="IPR016024">
    <property type="entry name" value="ARM-type_fold"/>
</dbReference>
<dbReference type="GO" id="GO:0000776">
    <property type="term" value="C:kinetochore"/>
    <property type="evidence" value="ECO:0007669"/>
    <property type="project" value="UniProtKB-ARBA"/>
</dbReference>
<dbReference type="FunFam" id="1.25.10.10:FF:000019">
    <property type="entry name" value="Cytoskeleton-associated protein 5"/>
    <property type="match status" value="1"/>
</dbReference>
<sequence>MADEQEDYDALPLEDKLLHKVWKVRLNAYEEATRAFTSSPNDNAPCFKLFNADPDLLVKAVKDANVVAQEAGVALVLAYLTYGPMHSTLKTRAQVIPALVEKCLGSTRAGTRQKAIETVLMYVELDSGEPVIEDLIPGLSAKLPKLVAATTLCIKSVYAAFGAKTVKAKPAVQVLPKLFAHADKNVRAEAIDLAITLYRWLGDVVKPLILADLKPVQVKELEQAFDGITVGDVKQERLLKSQQAAQEAAGGADDAAVDVAEEQEEQAVDAFDLAEPVDVLSTIPKNFEEAMLSSKWKDRKEVLDALVESSKVPRIKEGDFGEVARLLGRCVQKDANVVCVSLAATCLEQLAKGLKRAFGRYRNVVFMPCAERFKEKKQNVLDAIAGALDAVFLTTTLEDVLEETLELLKSKNPSVRCQMLLFLSRSLSVTPVFPKQGEVKAIAEGATALIGESDAKVRDAAAECLGTLMKLIGERAMGPYLEQIEELRKPKILECFAVATVKAKPEKPKPVPAAAAGKPQPSLARPPVSLESQAPVLAPADRLELESLRREKAAWLATAGDRDELNALRAQLQELQSKNASLIESHTKHTMELKAIEGPYMSTLRELEHMRSVCTKSEMEIDALKKQL</sequence>
<dbReference type="RefSeq" id="XP_040722970.1">
    <property type="nucleotide sequence ID" value="XM_040868229.1"/>
</dbReference>